<proteinExistence type="predicted"/>
<gene>
    <name evidence="1" type="ORF">MSG28_011741</name>
</gene>
<dbReference type="Proteomes" id="UP001064048">
    <property type="component" value="Chromosome 20"/>
</dbReference>
<keyword evidence="2" id="KW-1185">Reference proteome</keyword>
<protein>
    <submittedName>
        <fullName evidence="1">Uncharacterized protein</fullName>
    </submittedName>
</protein>
<comment type="caution">
    <text evidence="1">The sequence shown here is derived from an EMBL/GenBank/DDBJ whole genome shotgun (WGS) entry which is preliminary data.</text>
</comment>
<dbReference type="EMBL" id="CM046120">
    <property type="protein sequence ID" value="KAI8437413.1"/>
    <property type="molecule type" value="Genomic_DNA"/>
</dbReference>
<reference evidence="1 2" key="1">
    <citation type="journal article" date="2022" name="Genome Biol. Evol.">
        <title>The Spruce Budworm Genome: Reconstructing the Evolutionary History of Antifreeze Proteins.</title>
        <authorList>
            <person name="Beliveau C."/>
            <person name="Gagne P."/>
            <person name="Picq S."/>
            <person name="Vernygora O."/>
            <person name="Keeling C.I."/>
            <person name="Pinkney K."/>
            <person name="Doucet D."/>
            <person name="Wen F."/>
            <person name="Johnston J.S."/>
            <person name="Maaroufi H."/>
            <person name="Boyle B."/>
            <person name="Laroche J."/>
            <person name="Dewar K."/>
            <person name="Juretic N."/>
            <person name="Blackburn G."/>
            <person name="Nisole A."/>
            <person name="Brunet B."/>
            <person name="Brandao M."/>
            <person name="Lumley L."/>
            <person name="Duan J."/>
            <person name="Quan G."/>
            <person name="Lucarotti C.J."/>
            <person name="Roe A.D."/>
            <person name="Sperling F.A.H."/>
            <person name="Levesque R.C."/>
            <person name="Cusson M."/>
        </authorList>
    </citation>
    <scope>NUCLEOTIDE SEQUENCE [LARGE SCALE GENOMIC DNA]</scope>
    <source>
        <strain evidence="1">Glfc:IPQL:Cfum</strain>
    </source>
</reference>
<sequence length="81" mass="8822">MPDALQYRSSEVHPGSRRFTSGSKDYVRFVTVGGDDYYLNGGFNPGKRCVNMWDDGCTNGQLGGSGGDDYYLNGGFNPGRL</sequence>
<organism evidence="1 2">
    <name type="scientific">Choristoneura fumiferana</name>
    <name type="common">Spruce budworm moth</name>
    <name type="synonym">Archips fumiferana</name>
    <dbReference type="NCBI Taxonomy" id="7141"/>
    <lineage>
        <taxon>Eukaryota</taxon>
        <taxon>Metazoa</taxon>
        <taxon>Ecdysozoa</taxon>
        <taxon>Arthropoda</taxon>
        <taxon>Hexapoda</taxon>
        <taxon>Insecta</taxon>
        <taxon>Pterygota</taxon>
        <taxon>Neoptera</taxon>
        <taxon>Endopterygota</taxon>
        <taxon>Lepidoptera</taxon>
        <taxon>Glossata</taxon>
        <taxon>Ditrysia</taxon>
        <taxon>Tortricoidea</taxon>
        <taxon>Tortricidae</taxon>
        <taxon>Tortricinae</taxon>
        <taxon>Choristoneura</taxon>
    </lineage>
</organism>
<name>A0ACC0KLV3_CHOFU</name>
<evidence type="ECO:0000313" key="1">
    <source>
        <dbReference type="EMBL" id="KAI8437413.1"/>
    </source>
</evidence>
<evidence type="ECO:0000313" key="2">
    <source>
        <dbReference type="Proteomes" id="UP001064048"/>
    </source>
</evidence>
<accession>A0ACC0KLV3</accession>